<dbReference type="SUPFAM" id="SSF49785">
    <property type="entry name" value="Galactose-binding domain-like"/>
    <property type="match status" value="1"/>
</dbReference>
<dbReference type="PROSITE" id="PS50853">
    <property type="entry name" value="FN3"/>
    <property type="match status" value="1"/>
</dbReference>
<dbReference type="EMBL" id="JAOVZO020000018">
    <property type="protein sequence ID" value="MDC8013722.1"/>
    <property type="molecule type" value="Genomic_DNA"/>
</dbReference>
<dbReference type="InterPro" id="IPR036116">
    <property type="entry name" value="FN3_sf"/>
</dbReference>
<accession>A0A9X4BK03</accession>
<dbReference type="Gene3D" id="2.60.40.10">
    <property type="entry name" value="Immunoglobulins"/>
    <property type="match status" value="15"/>
</dbReference>
<keyword evidence="4" id="KW-1185">Reference proteome</keyword>
<dbReference type="SUPFAM" id="SSF48239">
    <property type="entry name" value="Terpenoid cyclases/Protein prenyltransferases"/>
    <property type="match status" value="1"/>
</dbReference>
<dbReference type="InterPro" id="IPR011042">
    <property type="entry name" value="6-blade_b-propeller_TolB-like"/>
</dbReference>
<comment type="caution">
    <text evidence="3">The sequence shown here is derived from an EMBL/GenBank/DDBJ whole genome shotgun (WGS) entry which is preliminary data.</text>
</comment>
<dbReference type="InterPro" id="IPR011635">
    <property type="entry name" value="CARDB"/>
</dbReference>
<dbReference type="RefSeq" id="WP_263542414.1">
    <property type="nucleotide sequence ID" value="NZ_JAOVZO020000018.1"/>
</dbReference>
<dbReference type="Pfam" id="PF17957">
    <property type="entry name" value="Big_7"/>
    <property type="match status" value="1"/>
</dbReference>
<dbReference type="SMART" id="SM00060">
    <property type="entry name" value="FN3"/>
    <property type="match status" value="5"/>
</dbReference>
<feature type="domain" description="Fibronectin type-III" evidence="2">
    <location>
        <begin position="4064"/>
        <end position="4157"/>
    </location>
</feature>
<evidence type="ECO:0000256" key="1">
    <source>
        <dbReference type="SAM" id="SignalP"/>
    </source>
</evidence>
<dbReference type="InterPro" id="IPR003961">
    <property type="entry name" value="FN3_dom"/>
</dbReference>
<dbReference type="InterPro" id="IPR013783">
    <property type="entry name" value="Ig-like_fold"/>
</dbReference>
<feature type="chain" id="PRO_5040768645" evidence="1">
    <location>
        <begin position="26"/>
        <end position="5790"/>
    </location>
</feature>
<gene>
    <name evidence="3" type="ORF">OD750_014365</name>
</gene>
<evidence type="ECO:0000259" key="2">
    <source>
        <dbReference type="PROSITE" id="PS50853"/>
    </source>
</evidence>
<dbReference type="Pfam" id="PF07705">
    <property type="entry name" value="CARDB"/>
    <property type="match status" value="5"/>
</dbReference>
<evidence type="ECO:0000313" key="4">
    <source>
        <dbReference type="Proteomes" id="UP001139971"/>
    </source>
</evidence>
<dbReference type="Gene3D" id="2.60.40.4070">
    <property type="match status" value="4"/>
</dbReference>
<organism evidence="3 4">
    <name type="scientific">Tahibacter soli</name>
    <dbReference type="NCBI Taxonomy" id="2983605"/>
    <lineage>
        <taxon>Bacteria</taxon>
        <taxon>Pseudomonadati</taxon>
        <taxon>Pseudomonadota</taxon>
        <taxon>Gammaproteobacteria</taxon>
        <taxon>Lysobacterales</taxon>
        <taxon>Rhodanobacteraceae</taxon>
        <taxon>Tahibacter</taxon>
    </lineage>
</organism>
<dbReference type="Gene3D" id="2.60.120.260">
    <property type="entry name" value="Galactose-binding domain-like"/>
    <property type="match status" value="1"/>
</dbReference>
<evidence type="ECO:0000313" key="3">
    <source>
        <dbReference type="EMBL" id="MDC8013722.1"/>
    </source>
</evidence>
<dbReference type="InterPro" id="IPR008979">
    <property type="entry name" value="Galactose-bd-like_sf"/>
</dbReference>
<dbReference type="SUPFAM" id="SSF82171">
    <property type="entry name" value="DPP6 N-terminal domain-like"/>
    <property type="match status" value="1"/>
</dbReference>
<dbReference type="Gene3D" id="2.120.10.30">
    <property type="entry name" value="TolB, C-terminal domain"/>
    <property type="match status" value="1"/>
</dbReference>
<keyword evidence="1" id="KW-0732">Signal</keyword>
<dbReference type="SUPFAM" id="SSF49265">
    <property type="entry name" value="Fibronectin type III"/>
    <property type="match status" value="2"/>
</dbReference>
<feature type="signal peptide" evidence="1">
    <location>
        <begin position="1"/>
        <end position="25"/>
    </location>
</feature>
<proteinExistence type="predicted"/>
<dbReference type="Proteomes" id="UP001139971">
    <property type="component" value="Unassembled WGS sequence"/>
</dbReference>
<sequence>MHGTRRLLRLATALAFAAGVPAAHASTDHALADCVVMPQPARSGAPAKAVLTSTDIGNVTVMQIDGNYDRGQTAPRQNVATAFLSQHPDAYDFLIAFTTFEFETGDATAFYNAIRNDVAGIGSDTFDYSAAFGSAGRLQGYIDMAATSRYELKPRDARYEASLDVLAHELMHRWGARLRYRDAGGADSGALIGREGAHWSFFLDSDASTMYGNDWRRRDDGSFESVAVRRRYSDLDLYAAGFAAPGEVAPVTLIRNGDGDANAYPLLGAVTGGQPETVTIEQIVAANGARVPAAADSPKEFRAALILLTRPGEQVTPQLLYSLESLRTRFQQRFAQMTDGRARLRIFTERDNATVPALPEILAGSGDAATAPGNAAAVAWIEARQAADGHWQDRAATAMRDTVAALRALEALAPASPAIARARAWIAQRTVASNDEAAWRYLATRDAAHRDALAAAAAPDDGWGLADGYAASPFDTALVADLVATHAPGSTAVDAALGALVPAQNADGSYGATAGGRGRLLPTLHAARVLGASGDAAHRAAASRAGTWLDGRRIGNGYGQGANASLADTIELFSLVGKIPLDASGVAGARAFVRARQQVDGDWGGSVYLTATAALASANDARVNLAVPDAIVAAPAAPSDGERVTLAASVVNAGNAAAPATVARWYDGDPDAGGVQIGADVAVPAVLPGSRQSIATMWDTTGRAGAHAIHLVVDADQAVPELREDDNRATLALTVGEAPLAADLQLTAAALSLDPGTVAQLPANVRLTGVVRNLGRTAATGVRVTLHAASAPAAVLAEATLDVPPRGSAPLDLAFTIAQANALALVVRADPDGVIAEAREDNNEARLTLGFGESVDLEVGAGDLALVGAAVAGRDATLRVDVHNRGTLATPPAVLRAQIVQNGTTYTVFDAPIELAAGATARRQLAWRAPAAGAAQLRVVLDPAGQVAEAREDNNAAQLDFTVAAADSPDLAAVVESLEFTPTPALQGRSVTASLRVRNFGPDVTTPFAVGVYAGDPRLGAARIGSTTVAGLAGSAETTVAVVVPDLDVYGTPTLYALVDADAAVAEIDEANNVAIKPLEVLSLPDAAVSLAGIVLTPALPVAGEPVVARVTVRNLGQQDARDVAVRFAEGDGAAAPIGTETIAVLPAGGSVELQWHWTFGANVRAVSVEADPADTVRELTNDNNRATLPVDVQNGNLFTSERYISPNGDGVRDATAVVFRLPAGGDATVRVVNGSGYELRRYDGVATSGDGRGQVIWDGRDAYGRIAADGDYRIVVATAGGPAHGELVVTVDNNRSSVIEAIGTPYAIGTTFGDNASLQASSGRIPPAASAFAGWLYGLHVDVLPGPGGNRSYTGVYRAHTLRLPRIEAVVPSQWVAQSGASFIEGQRVAYSPSGRELAFDAYFSAQNASRPYRAAADGSGEIVPLLAAGAQGQIVGWFDDVEILLYDPSSRTYVVADALTGAARPFRAMPDMPLGYQNVRTTPSGVLVTTYGLVRRFVPRDPARPIIEMSDADAPEGSETRTQVDAQSTRLVVRRRTATRESVELVNLDTGARRMLVDRDNGYRLMPDIFGNRAIGTRELTAAWLDARREVVVVDGRERRLLRFNADGAALGDVALPRVERAGGYEGGDANEIVATFASVALLGVTCGNGSYDESPRGAYDPTTASLFVELDEIGVYPAVPSLTGAKAAPGLAAYEPYPLLGVAQYVRVDLDAGTVETLREGSGLGLELPADSARYPRFDGGASACGERYPDGWPVLVLGDGARLTVQGGAASPSRGAFELPRNGAVVGPGDELWPDESRALRYDKVTTSLLNGVAFVESRSVADAFELTGVAADRNFAYYELDYALASQPGVWNALTPASRDEVRLDEFLTWAPPQAGAYVVRLRVVDRAGNATTATTAVNARRGADIDGFGVSSRHISPDGDGVKDRAEVGFRVRQPASLAFVVERGDGSVVYRTEHSYGAGDLGRHTLSWDGRDDGGAPQPDGRYRIRFGGFAVWVVVDTVAPTLDARLLDAYRDDRGGLPREPLLTYAAADASGVLVSIDAIAAADGVATPFVVDAVVPSAELPVPLATYAASAFSVVATDPAGNATTRALAQAPQRLVLRGVESRGRDYPAPYQTPPLTDDAPTVDMAPARLDEDERDAWLYAVPAMASLRSVALQAAPRDAPAAWFEVARTPFAGAGAPQFEMPMTTQGLARGAVYRVRLVGERADGTTLASNHIQVQSGGVGPPECPFPGLPIATVVDYTAGTLRSATLAFKLRGEPGVGGTAAATRIEEDGATFHFSPPRAGTYDLVVDAVDEDGYAHRSIGTSCPLQDPPPEPAGYAFALRVLPVVADRCDGVPSGRLRATWRLDRGALPAPQQLRWRYVDGATLQERTSTPVDFVPGATPPPFDVDVRGWPDGTYRIALEGSSVRDGTTAWTEIGSQALPVETVPPDVSIALPQDGARVCAAQLPESIEGSVYSASRVGWRVSIGAGAAPTSWRCLADEGLEFDGGNCAGLDALAKIAGSSAIGRPLWRRDASSSLDGLALYDGAASIEVKALNGSGGTVCAARTIVLDSGVELVERAPPRRTWPIGGVEHVIVAPDGGAGFARAEISLDARETLDVVARVVDASGAAVATLLDAAGTSGDVDIVWDGRAGGAPVADGAYTIRIDAKDACGQTRSLVYPAWVKRAPPQLAFASPQAGATLAQAVVNVRGTIVDALLANWTLEAALAASPDNWQTIAHGTWPMSARDGVAPTLGSWSRGQATGPVELRLRADDVFGNRAAIVLPVVLGDPAALIAAAAANPALFSPNGDGVLDATRVEVALRRAADLSVHVRNSTGQPVATLFQGAATGTQSATWNGGAPDGDYTIVVDATDPQGVAAPEQALLPVALDSAAPALALVDPAAGFVRPEQHLSFSATDAHLVAFEATLARGGAVLATAQGTSSGTHGLVVPAGTAEGALTLRLSARDGAGNRAERTFDLVLDATAPLASFATPADAAVIAASSATAVAGKVADAHLASYTLSFAPAGSDAWTTIATGVADVDGAIAAWTPGVADGDYRLRLAATDRAGNAAEAIRHVTVDGTAPVARIDAPADDAIVKPALTVAGAATDAHFAKYTLALIRAAAYPGGVWTEVYTGTAPVDGATLAELVLPTLSGDYVLRLTVTDRAGLATTDEARVRVDDLPPPAPTQLVGSVENNRNVVLAWNAVAADDLAGYHVYRGGVRITAAPLAAPRHVDVDAPEGRPSYRVVAIDTAGNESAPSNTVTLALDRTAPHVALTRPAAGERVRGTIDVAGTAYSADDFDAYRVTLEAVNPPGAARELARATLPVQHGTLAAWNTLDTADEARVRLVVEAADRSGNAASASVEVIVDNLAPAAPDGVVAALATAGGAPCAALGGTFRDVRVCWNANVEPDLLGYLVYRDGRLVNAPNPPPGDLRPYAVREPRWLDATVPDGAHAYVVHAIDLAGNISAPSTPATPDPVDFDAPDLELVRPVPGERFESSLEIFATTDHRDVARVTFAYRAVGASGWTDIGVPLTVEPYRAHWTPGALPYGDYDVRAIAVDEAGRADPTPPVVRVAYADLTAPDAPAALAARADGGTVALTWTASAAGDVAGYVIYGFDNGQWREIAGPVAATAYADADRDDGDYRYRVVAVDASDNRSAPSNEATAHVFGLALDAVATPTAQASVAIAGRSARSGTLAARVENAAGHFDLPPVAVGADGRFALAAVALELGANDATLQLTDADGNRSRRTDLRVERGTVPAVPTGLAAAVADHRVDLTWNANAEPDLAGYRVFRRGNPVEADRPVAGIAASSASGYDPAAAVDGDASTAWEFSMSHDQPDGEDNPSIALELPAVVLVGAARLDWRGAVPPNVDLQARVGSRWITIASVRGGGEREQSLVPASAYRADTLRVVVRGTGEPAWNAYALGEIAVLERPLIAPASLSETLPDGRYDYRVSAVTRYGFESARSAPAVADIGDIEAPDPVVLTGTLAGADATLAWTASASADVARYVLARDGEPLATLAANAPRTFVDTALPNGTYAYAVTALDAYDNASEPSNTVVLTVAGPAPGVPRALAVTASAEGGALDLVWQPGDGAPATSFRVRRALASGGPFVEIASTDATAYRDEPLTDGVRYWYTVEAIDALGNASGASAPASGVPRVGAALRVPLVTAPTVAGSPLVTQALELPVCGYADAGTIVDVARDGIVVASVPVDFGDAETETSEYLDEDVLTFAPDGRHYAYLRGDGTVGVGARAGDLGPVTDTGKLATWASRGLALYYADVATGAIERVEPGRAPRALGIEIDGVRAFAIAPDETRIAFAGGYRGAGGTLATGVWIAGVDGADARRVDGIDAIDVAANGLAWSADGVRLLVRTPASLALVDARTARTLRTIAETADIAPAWSNDGRYAYATRDAGAFVVHIADAAGTTRQFARIDALVALAWSPDGTRIALQDGYEVDVRAASDGAPASRFWASERPVAWLASGHIAYSRQGRQNWRMPEGGFCTEPLALVAQRHEFVATARDGTGRTSLPSAPIVVTRAAATLPDWAIGTTDVYFVPADAVPGDRVAALVNVRNAGLAAAPANEVRAELTLPNGARRQWNAPLPALAAGASRAVDIDFGTLADAGTYRLRVTIDADARVAEADENNNRAEASTTLVAPGAPLVEIVPDRTLFAPGEPVTGTVGVANLAVAARVRLAAIDAAGAVVDELGEYPVGPLAPGERWTRPVTWPADGVLAGDYRLRARLVGANGAALGERHGAVAIAAVQRVMMAVEPEVAFVTAGGALRVRSAVAYTDGNAPIAGARLALVAVAPNGAESVVAEQTLGTLLPGYELRKEDMWNTAGLASGAYGLRLRLTAPNLDRSAETSVTVDDPVARVVLAGTLALAPADSLVAGVGGELAWTLANRGDAMLAGVAARVRVTAAGSPDAVAHAERTLDLAPGANDAGLLVLTAPPLALVPHLAVLEARLPGDAAGQWRTLARRSFGVVDGVAPQITLATPAGETLQPAAVPLRVGVVDAHSTVALVQVRVDGGAWQPLVRGEDGWYARGLAGLVDGAHRLAVRARDSWGNEASSAERAFVVDATAPTIAIAGVADGDLAATPVVPTIAVADANLASSDVRLNGEIFVSGTTIDADGEYALAVRATDRAGNLAQRFVRFRIDRTAPAVAIAAPVDGATVATSAIDVVVASEAAARVVLEVGAWQAQATAGSDGRATFAAVPLALGDNTLVAQAHDAAGNVGGPATARVRYDASGEGLAGSVQPSLAQLPHGQPLAVTLTAENRGAQALPAQRLRVRIAAGAAVLDEAGVTHDFAPGATHAQTFEFASATWALGQVAVTLEHERAGTWTELDRATVEVVDRDAPLLTALAPAAGSVLRSPAAVRAHATDALGAVTVVEARVDDGAWFALEADAAAPGDYAGSTPGLADGDYALALRAADTAGNVANAGPIAFAIDNTAPAIAIAGVADGDLAAHALTPTVTIADAHPATQSITLNGAGYVSGTPIAASGSYTLAAEATDLAGNRSETSVAFAIDLDAPVLAISSPLDGAVVDTPTIAVTGATEALAKVELDAGAFATQVFADANGAFAVIGATLAPGANTIRARATDRAGNVGSYTVVRVTYEPTAATTLTGTLAPLPPQVPRGGPPLALDWTVRNPSASAVADVPVRVALRLAGADVATHAFTVSLAAQATQAGAHAFETRGFDAGRYDVVLEARQPVGGGEPQWIALAQRAVDVYRPCVAPRTWADRLFLDGFDAPDLIWCDGFDTYPDEAKRDARSAAPWLAFDRAYAVAAAGAMR</sequence>
<name>A0A9X4BK03_9GAMM</name>
<reference evidence="3" key="1">
    <citation type="submission" date="2023-02" db="EMBL/GenBank/DDBJ databases">
        <title>Tahibacter soli sp. nov. isolated from soil.</title>
        <authorList>
            <person name="Baek J.H."/>
            <person name="Lee J.K."/>
            <person name="Choi D.G."/>
            <person name="Jeon C.O."/>
        </authorList>
    </citation>
    <scope>NUCLEOTIDE SEQUENCE</scope>
    <source>
        <strain evidence="3">BL</strain>
    </source>
</reference>
<protein>
    <submittedName>
        <fullName evidence="3">CARDB domain-containing protein</fullName>
    </submittedName>
</protein>
<dbReference type="InterPro" id="IPR008930">
    <property type="entry name" value="Terpenoid_cyclase/PrenylTrfase"/>
</dbReference>